<dbReference type="EMBL" id="HG996472">
    <property type="protein sequence ID" value="CAG1832851.1"/>
    <property type="molecule type" value="Genomic_DNA"/>
</dbReference>
<name>A0A804KB67_MUSAM</name>
<accession>A0A804KB67</accession>
<evidence type="ECO:0000313" key="3">
    <source>
        <dbReference type="Proteomes" id="UP000012960"/>
    </source>
</evidence>
<dbReference type="EnsemblPlants" id="Ma08_t26910.1">
    <property type="protein sequence ID" value="Ma08_p26910.1"/>
    <property type="gene ID" value="Ma08_g26910"/>
</dbReference>
<dbReference type="Proteomes" id="UP000012960">
    <property type="component" value="Unplaced"/>
</dbReference>
<evidence type="ECO:0000313" key="2">
    <source>
        <dbReference type="EnsemblPlants" id="Ma08_p26910.1"/>
    </source>
</evidence>
<dbReference type="AlphaFoldDB" id="A0A804KB67"/>
<evidence type="ECO:0000313" key="1">
    <source>
        <dbReference type="EMBL" id="CAG1832851.1"/>
    </source>
</evidence>
<reference evidence="2" key="2">
    <citation type="submission" date="2021-05" db="UniProtKB">
        <authorList>
            <consortium name="EnsemblPlants"/>
        </authorList>
    </citation>
    <scope>IDENTIFICATION</scope>
    <source>
        <strain evidence="2">subsp. malaccensis</strain>
    </source>
</reference>
<sequence>MSVWRSDDDCRCSEDQRRCKGCRSRGSVCAYGCGSPSYLSRPLTTGRKVVLRSYLVFNAVTLLTRWGLRLVLRENTWCNFTE</sequence>
<reference evidence="1" key="1">
    <citation type="submission" date="2021-03" db="EMBL/GenBank/DDBJ databases">
        <authorList>
            <consortium name="Genoscope - CEA"/>
            <person name="William W."/>
        </authorList>
    </citation>
    <scope>NUCLEOTIDE SEQUENCE</scope>
    <source>
        <strain evidence="1">Doubled-haploid Pahang</strain>
    </source>
</reference>
<protein>
    <submittedName>
        <fullName evidence="1">(wild Malaysian banana) hypothetical protein</fullName>
    </submittedName>
</protein>
<gene>
    <name evidence="1" type="ORF">GSMUA_87710.1</name>
</gene>
<organism evidence="2 3">
    <name type="scientific">Musa acuminata subsp. malaccensis</name>
    <name type="common">Wild banana</name>
    <name type="synonym">Musa malaccensis</name>
    <dbReference type="NCBI Taxonomy" id="214687"/>
    <lineage>
        <taxon>Eukaryota</taxon>
        <taxon>Viridiplantae</taxon>
        <taxon>Streptophyta</taxon>
        <taxon>Embryophyta</taxon>
        <taxon>Tracheophyta</taxon>
        <taxon>Spermatophyta</taxon>
        <taxon>Magnoliopsida</taxon>
        <taxon>Liliopsida</taxon>
        <taxon>Zingiberales</taxon>
        <taxon>Musaceae</taxon>
        <taxon>Musa</taxon>
    </lineage>
</organism>
<dbReference type="Gramene" id="Ma08_t26910.1">
    <property type="protein sequence ID" value="Ma08_p26910.1"/>
    <property type="gene ID" value="Ma08_g26910"/>
</dbReference>
<keyword evidence="3" id="KW-1185">Reference proteome</keyword>
<proteinExistence type="predicted"/>
<dbReference type="InParanoid" id="A0A804KB67"/>